<evidence type="ECO:0000313" key="2">
    <source>
        <dbReference type="Proteomes" id="UP001175227"/>
    </source>
</evidence>
<dbReference type="Proteomes" id="UP001175227">
    <property type="component" value="Unassembled WGS sequence"/>
</dbReference>
<evidence type="ECO:0000313" key="1">
    <source>
        <dbReference type="EMBL" id="KAK0468943.1"/>
    </source>
</evidence>
<proteinExistence type="predicted"/>
<reference evidence="1" key="1">
    <citation type="submission" date="2023-06" db="EMBL/GenBank/DDBJ databases">
        <authorList>
            <consortium name="Lawrence Berkeley National Laboratory"/>
            <person name="Ahrendt S."/>
            <person name="Sahu N."/>
            <person name="Indic B."/>
            <person name="Wong-Bajracharya J."/>
            <person name="Merenyi Z."/>
            <person name="Ke H.-M."/>
            <person name="Monk M."/>
            <person name="Kocsube S."/>
            <person name="Drula E."/>
            <person name="Lipzen A."/>
            <person name="Balint B."/>
            <person name="Henrissat B."/>
            <person name="Andreopoulos B."/>
            <person name="Martin F.M."/>
            <person name="Harder C.B."/>
            <person name="Rigling D."/>
            <person name="Ford K.L."/>
            <person name="Foster G.D."/>
            <person name="Pangilinan J."/>
            <person name="Papanicolaou A."/>
            <person name="Barry K."/>
            <person name="LaButti K."/>
            <person name="Viragh M."/>
            <person name="Koriabine M."/>
            <person name="Yan M."/>
            <person name="Riley R."/>
            <person name="Champramary S."/>
            <person name="Plett K.L."/>
            <person name="Tsai I.J."/>
            <person name="Slot J."/>
            <person name="Sipos G."/>
            <person name="Plett J."/>
            <person name="Nagy L.G."/>
            <person name="Grigoriev I.V."/>
        </authorList>
    </citation>
    <scope>NUCLEOTIDE SEQUENCE</scope>
    <source>
        <strain evidence="1">ICMP 16352</strain>
    </source>
</reference>
<organism evidence="1 2">
    <name type="scientific">Armillaria novae-zelandiae</name>
    <dbReference type="NCBI Taxonomy" id="153914"/>
    <lineage>
        <taxon>Eukaryota</taxon>
        <taxon>Fungi</taxon>
        <taxon>Dikarya</taxon>
        <taxon>Basidiomycota</taxon>
        <taxon>Agaricomycotina</taxon>
        <taxon>Agaricomycetes</taxon>
        <taxon>Agaricomycetidae</taxon>
        <taxon>Agaricales</taxon>
        <taxon>Marasmiineae</taxon>
        <taxon>Physalacriaceae</taxon>
        <taxon>Armillaria</taxon>
    </lineage>
</organism>
<name>A0AA39TX20_9AGAR</name>
<dbReference type="AlphaFoldDB" id="A0AA39TX20"/>
<gene>
    <name evidence="1" type="ORF">IW261DRAFT_1425995</name>
</gene>
<comment type="caution">
    <text evidence="1">The sequence shown here is derived from an EMBL/GenBank/DDBJ whole genome shotgun (WGS) entry which is preliminary data.</text>
</comment>
<keyword evidence="2" id="KW-1185">Reference proteome</keyword>
<dbReference type="PROSITE" id="PS51257">
    <property type="entry name" value="PROKAR_LIPOPROTEIN"/>
    <property type="match status" value="1"/>
</dbReference>
<accession>A0AA39TX20</accession>
<protein>
    <submittedName>
        <fullName evidence="1">Uncharacterized protein</fullName>
    </submittedName>
</protein>
<sequence>MPLWQRAATGAATGVGCGGAVLRIMGAGADYLFGVKTWSCRQGRRAQWFPIGHRHLGGVIVMPLAKPRFAALGDAHLIEKEDIRNEGKFDGVDQRFVGKIAGQHSLWTWCAALKGLPGN</sequence>
<dbReference type="EMBL" id="JAUEPR010000064">
    <property type="protein sequence ID" value="KAK0468943.1"/>
    <property type="molecule type" value="Genomic_DNA"/>
</dbReference>